<keyword evidence="7" id="KW-0289">Folate biosynthesis</keyword>
<evidence type="ECO:0000256" key="1">
    <source>
        <dbReference type="ARBA" id="ARBA00005051"/>
    </source>
</evidence>
<comment type="pathway">
    <text evidence="1">Cofactor biosynthesis; tetrahydrofolate biosynthesis; 2-amino-4-hydroxy-6-hydroxymethyl-7,8-dihydropteridine diphosphate from 7,8-dihydroneopterin triphosphate: step 4/4.</text>
</comment>
<accession>A0A803L7R0</accession>
<keyword evidence="6" id="KW-0067">ATP-binding</keyword>
<dbReference type="Pfam" id="PF01288">
    <property type="entry name" value="HPPK"/>
    <property type="match status" value="1"/>
</dbReference>
<dbReference type="SUPFAM" id="SSF55083">
    <property type="entry name" value="6-hydroxymethyl-7,8-dihydropterin pyrophosphokinase, HPPK"/>
    <property type="match status" value="1"/>
</dbReference>
<dbReference type="GO" id="GO:0003848">
    <property type="term" value="F:2-amino-4-hydroxy-6-hydroxymethyldihydropteridine diphosphokinase activity"/>
    <property type="evidence" value="ECO:0007669"/>
    <property type="project" value="UniProtKB-EC"/>
</dbReference>
<dbReference type="EnsemblPlants" id="AUR62007899-RA">
    <property type="protein sequence ID" value="AUR62007899-RA:cds"/>
    <property type="gene ID" value="AUR62007899"/>
</dbReference>
<evidence type="ECO:0000256" key="6">
    <source>
        <dbReference type="ARBA" id="ARBA00022840"/>
    </source>
</evidence>
<dbReference type="Gene3D" id="3.30.70.560">
    <property type="entry name" value="7,8-Dihydro-6-hydroxymethylpterin-pyrophosphokinase HPPK"/>
    <property type="match status" value="1"/>
</dbReference>
<dbReference type="InterPro" id="IPR045031">
    <property type="entry name" value="DHP_synth-like"/>
</dbReference>
<name>A0A803L7R0_CHEQI</name>
<dbReference type="GO" id="GO:0046656">
    <property type="term" value="P:folic acid biosynthetic process"/>
    <property type="evidence" value="ECO:0007669"/>
    <property type="project" value="UniProtKB-KW"/>
</dbReference>
<keyword evidence="5" id="KW-0418">Kinase</keyword>
<dbReference type="PANTHER" id="PTHR20941:SF1">
    <property type="entry name" value="FOLIC ACID SYNTHESIS PROTEIN FOL1"/>
    <property type="match status" value="1"/>
</dbReference>
<evidence type="ECO:0000259" key="8">
    <source>
        <dbReference type="Pfam" id="PF01288"/>
    </source>
</evidence>
<reference evidence="9" key="1">
    <citation type="journal article" date="2017" name="Nature">
        <title>The genome of Chenopodium quinoa.</title>
        <authorList>
            <person name="Jarvis D.E."/>
            <person name="Ho Y.S."/>
            <person name="Lightfoot D.J."/>
            <person name="Schmoeckel S.M."/>
            <person name="Li B."/>
            <person name="Borm T.J.A."/>
            <person name="Ohyanagi H."/>
            <person name="Mineta K."/>
            <person name="Michell C.T."/>
            <person name="Saber N."/>
            <person name="Kharbatia N.M."/>
            <person name="Rupper R.R."/>
            <person name="Sharp A.R."/>
            <person name="Dally N."/>
            <person name="Boughton B.A."/>
            <person name="Woo Y.H."/>
            <person name="Gao G."/>
            <person name="Schijlen E.G.W.M."/>
            <person name="Guo X."/>
            <person name="Momin A.A."/>
            <person name="Negrao S."/>
            <person name="Al-Babili S."/>
            <person name="Gehring C."/>
            <person name="Roessner U."/>
            <person name="Jung C."/>
            <person name="Murphy K."/>
            <person name="Arold S.T."/>
            <person name="Gojobori T."/>
            <person name="van der Linden C.G."/>
            <person name="van Loo E.N."/>
            <person name="Jellen E.N."/>
            <person name="Maughan P.J."/>
            <person name="Tester M."/>
        </authorList>
    </citation>
    <scope>NUCLEOTIDE SEQUENCE [LARGE SCALE GENOMIC DNA]</scope>
    <source>
        <strain evidence="9">cv. PI 614886</strain>
    </source>
</reference>
<evidence type="ECO:0000256" key="4">
    <source>
        <dbReference type="ARBA" id="ARBA00022741"/>
    </source>
</evidence>
<evidence type="ECO:0000256" key="5">
    <source>
        <dbReference type="ARBA" id="ARBA00022777"/>
    </source>
</evidence>
<dbReference type="Gramene" id="AUR62007899-RA">
    <property type="protein sequence ID" value="AUR62007899-RA:cds"/>
    <property type="gene ID" value="AUR62007899"/>
</dbReference>
<protein>
    <recommendedName>
        <fullName evidence="2">2-amino-4-hydroxy-6-hydroxymethyldihydropteridine diphosphokinase</fullName>
        <ecNumber evidence="2">2.7.6.3</ecNumber>
    </recommendedName>
</protein>
<dbReference type="InterPro" id="IPR000550">
    <property type="entry name" value="Hppk"/>
</dbReference>
<dbReference type="Proteomes" id="UP000596660">
    <property type="component" value="Unplaced"/>
</dbReference>
<dbReference type="GO" id="GO:0046654">
    <property type="term" value="P:tetrahydrofolate biosynthetic process"/>
    <property type="evidence" value="ECO:0007669"/>
    <property type="project" value="UniProtKB-UniPathway"/>
</dbReference>
<evidence type="ECO:0000313" key="9">
    <source>
        <dbReference type="EnsemblPlants" id="AUR62007899-RA:cds"/>
    </source>
</evidence>
<dbReference type="EC" id="2.7.6.3" evidence="2"/>
<dbReference type="InterPro" id="IPR035907">
    <property type="entry name" value="Hppk_sf"/>
</dbReference>
<dbReference type="GO" id="GO:0005524">
    <property type="term" value="F:ATP binding"/>
    <property type="evidence" value="ECO:0007669"/>
    <property type="project" value="UniProtKB-KW"/>
</dbReference>
<dbReference type="GO" id="GO:0004156">
    <property type="term" value="F:dihydropteroate synthase activity"/>
    <property type="evidence" value="ECO:0007669"/>
    <property type="project" value="TreeGrafter"/>
</dbReference>
<evidence type="ECO:0000256" key="7">
    <source>
        <dbReference type="ARBA" id="ARBA00022909"/>
    </source>
</evidence>
<evidence type="ECO:0000313" key="10">
    <source>
        <dbReference type="Proteomes" id="UP000596660"/>
    </source>
</evidence>
<dbReference type="GO" id="GO:0016301">
    <property type="term" value="F:kinase activity"/>
    <property type="evidence" value="ECO:0007669"/>
    <property type="project" value="UniProtKB-KW"/>
</dbReference>
<dbReference type="AlphaFoldDB" id="A0A803L7R0"/>
<sequence>MRTLHLQTTEIDHGNPEWSISMADLAVSRVEERGVCAVVRLILWWLDGLGVVFGEGKGRSSGVGGYRVEVGLLCAFAASSLAFLHSSAEASIEVCSKEHEVVIALGSNIGNRIENFNQALHLMKKLGINITRHGCLYETDPAYVTDQPKFLNSL</sequence>
<evidence type="ECO:0000256" key="3">
    <source>
        <dbReference type="ARBA" id="ARBA00022679"/>
    </source>
</evidence>
<keyword evidence="10" id="KW-1185">Reference proteome</keyword>
<reference evidence="9" key="2">
    <citation type="submission" date="2021-03" db="UniProtKB">
        <authorList>
            <consortium name="EnsemblPlants"/>
        </authorList>
    </citation>
    <scope>IDENTIFICATION</scope>
</reference>
<feature type="domain" description="7,8-dihydro-6-hydroxymethylpterin-pyrophosphokinase" evidence="8">
    <location>
        <begin position="102"/>
        <end position="153"/>
    </location>
</feature>
<keyword evidence="4" id="KW-0547">Nucleotide-binding</keyword>
<evidence type="ECO:0000256" key="2">
    <source>
        <dbReference type="ARBA" id="ARBA00013253"/>
    </source>
</evidence>
<proteinExistence type="predicted"/>
<keyword evidence="3" id="KW-0808">Transferase</keyword>
<dbReference type="PANTHER" id="PTHR20941">
    <property type="entry name" value="FOLATE SYNTHESIS PROTEINS"/>
    <property type="match status" value="1"/>
</dbReference>
<organism evidence="9 10">
    <name type="scientific">Chenopodium quinoa</name>
    <name type="common">Quinoa</name>
    <dbReference type="NCBI Taxonomy" id="63459"/>
    <lineage>
        <taxon>Eukaryota</taxon>
        <taxon>Viridiplantae</taxon>
        <taxon>Streptophyta</taxon>
        <taxon>Embryophyta</taxon>
        <taxon>Tracheophyta</taxon>
        <taxon>Spermatophyta</taxon>
        <taxon>Magnoliopsida</taxon>
        <taxon>eudicotyledons</taxon>
        <taxon>Gunneridae</taxon>
        <taxon>Pentapetalae</taxon>
        <taxon>Caryophyllales</taxon>
        <taxon>Chenopodiaceae</taxon>
        <taxon>Chenopodioideae</taxon>
        <taxon>Atripliceae</taxon>
        <taxon>Chenopodium</taxon>
    </lineage>
</organism>
<dbReference type="UniPathway" id="UPA00077">
    <property type="reaction ID" value="UER00155"/>
</dbReference>